<dbReference type="Pfam" id="PF09339">
    <property type="entry name" value="HTH_IclR"/>
    <property type="match status" value="1"/>
</dbReference>
<reference evidence="8 9" key="1">
    <citation type="submission" date="2018-10" db="EMBL/GenBank/DDBJ databases">
        <title>Falsibacillus sp. genome draft.</title>
        <authorList>
            <person name="Shi S."/>
        </authorList>
    </citation>
    <scope>NUCLEOTIDE SEQUENCE [LARGE SCALE GENOMIC DNA]</scope>
    <source>
        <strain evidence="8 9">GY 10110</strain>
    </source>
</reference>
<dbReference type="PROSITE" id="PS51077">
    <property type="entry name" value="HTH_ICLR"/>
    <property type="match status" value="1"/>
</dbReference>
<dbReference type="SMART" id="SM00346">
    <property type="entry name" value="HTH_ICLR"/>
    <property type="match status" value="1"/>
</dbReference>
<evidence type="ECO:0000256" key="2">
    <source>
        <dbReference type="ARBA" id="ARBA00023125"/>
    </source>
</evidence>
<dbReference type="InterPro" id="IPR036390">
    <property type="entry name" value="WH_DNA-bd_sf"/>
</dbReference>
<evidence type="ECO:0000256" key="3">
    <source>
        <dbReference type="ARBA" id="ARBA00023163"/>
    </source>
</evidence>
<comment type="caution">
    <text evidence="8">The sequence shown here is derived from an EMBL/GenBank/DDBJ whole genome shotgun (WGS) entry which is preliminary data.</text>
</comment>
<name>A0A3L7K275_9BACI</name>
<dbReference type="Pfam" id="PF01614">
    <property type="entry name" value="IclR_C"/>
    <property type="match status" value="1"/>
</dbReference>
<dbReference type="InterPro" id="IPR036388">
    <property type="entry name" value="WH-like_DNA-bd_sf"/>
</dbReference>
<accession>A0A3L7K275</accession>
<dbReference type="PANTHER" id="PTHR30136:SF24">
    <property type="entry name" value="HTH-TYPE TRANSCRIPTIONAL REPRESSOR ALLR"/>
    <property type="match status" value="1"/>
</dbReference>
<evidence type="ECO:0000256" key="1">
    <source>
        <dbReference type="ARBA" id="ARBA00023015"/>
    </source>
</evidence>
<dbReference type="Gene3D" id="1.10.10.10">
    <property type="entry name" value="Winged helix-like DNA-binding domain superfamily/Winged helix DNA-binding domain"/>
    <property type="match status" value="1"/>
</dbReference>
<protein>
    <recommendedName>
        <fullName evidence="5">Glycerol operon regulatory protein</fullName>
    </recommendedName>
</protein>
<dbReference type="OrthoDB" id="9791752at2"/>
<sequence>MTENRIRAVERAFDIIECFTNRDQELSLKEISTRTDLALAVVHRNLQTLTARRYLEQDSSTGKYRLGIQFVRIAGVVIQGYNLIQKATPHLQKLSSQTEMNINLSIYDEGEALCLINFESFHHFGYEIKVGQKIPIYAGALSKVILAYLPQREIDILTTDLKTYTPITISQKEELLQDLNDIREKGYSKSEGELALGVLAFAAPVFNYEDKMVAGIAISGPKHYFTEEKKAEFLELLLMAAHDISNSLGGKQKILEWNGADNENKA</sequence>
<dbReference type="GO" id="GO:0003700">
    <property type="term" value="F:DNA-binding transcription factor activity"/>
    <property type="evidence" value="ECO:0007669"/>
    <property type="project" value="TreeGrafter"/>
</dbReference>
<keyword evidence="3" id="KW-0804">Transcription</keyword>
<dbReference type="InterPro" id="IPR005471">
    <property type="entry name" value="Tscrpt_reg_IclR_N"/>
</dbReference>
<dbReference type="GO" id="GO:0045892">
    <property type="term" value="P:negative regulation of DNA-templated transcription"/>
    <property type="evidence" value="ECO:0007669"/>
    <property type="project" value="TreeGrafter"/>
</dbReference>
<evidence type="ECO:0000313" key="8">
    <source>
        <dbReference type="EMBL" id="RLQ94792.1"/>
    </source>
</evidence>
<dbReference type="AlphaFoldDB" id="A0A3L7K275"/>
<dbReference type="RefSeq" id="WP_121680955.1">
    <property type="nucleotide sequence ID" value="NZ_RCVZ01000008.1"/>
</dbReference>
<dbReference type="EMBL" id="RCVZ01000008">
    <property type="protein sequence ID" value="RLQ94792.1"/>
    <property type="molecule type" value="Genomic_DNA"/>
</dbReference>
<dbReference type="InterPro" id="IPR014757">
    <property type="entry name" value="Tscrpt_reg_IclR_C"/>
</dbReference>
<dbReference type="GO" id="GO:0003677">
    <property type="term" value="F:DNA binding"/>
    <property type="evidence" value="ECO:0007669"/>
    <property type="project" value="UniProtKB-KW"/>
</dbReference>
<proteinExistence type="predicted"/>
<dbReference type="SUPFAM" id="SSF46785">
    <property type="entry name" value="Winged helix' DNA-binding domain"/>
    <property type="match status" value="1"/>
</dbReference>
<dbReference type="InterPro" id="IPR029016">
    <property type="entry name" value="GAF-like_dom_sf"/>
</dbReference>
<dbReference type="PANTHER" id="PTHR30136">
    <property type="entry name" value="HELIX-TURN-HELIX TRANSCRIPTIONAL REGULATOR, ICLR FAMILY"/>
    <property type="match status" value="1"/>
</dbReference>
<keyword evidence="9" id="KW-1185">Reference proteome</keyword>
<organism evidence="8 9">
    <name type="scientific">Falsibacillus albus</name>
    <dbReference type="NCBI Taxonomy" id="2478915"/>
    <lineage>
        <taxon>Bacteria</taxon>
        <taxon>Bacillati</taxon>
        <taxon>Bacillota</taxon>
        <taxon>Bacilli</taxon>
        <taxon>Bacillales</taxon>
        <taxon>Bacillaceae</taxon>
        <taxon>Falsibacillus</taxon>
    </lineage>
</organism>
<evidence type="ECO:0000256" key="4">
    <source>
        <dbReference type="ARBA" id="ARBA00058938"/>
    </source>
</evidence>
<dbReference type="Proteomes" id="UP000276770">
    <property type="component" value="Unassembled WGS sequence"/>
</dbReference>
<feature type="domain" description="IclR-ED" evidence="7">
    <location>
        <begin position="69"/>
        <end position="250"/>
    </location>
</feature>
<evidence type="ECO:0000313" key="9">
    <source>
        <dbReference type="Proteomes" id="UP000276770"/>
    </source>
</evidence>
<keyword evidence="1" id="KW-0805">Transcription regulation</keyword>
<comment type="function">
    <text evidence="4">May be an activator protein for the gylABX operon.</text>
</comment>
<gene>
    <name evidence="8" type="ORF">D9X91_12415</name>
</gene>
<dbReference type="Gene3D" id="3.30.450.40">
    <property type="match status" value="1"/>
</dbReference>
<feature type="domain" description="HTH iclR-type" evidence="6">
    <location>
        <begin position="6"/>
        <end position="68"/>
    </location>
</feature>
<keyword evidence="2" id="KW-0238">DNA-binding</keyword>
<evidence type="ECO:0000256" key="5">
    <source>
        <dbReference type="ARBA" id="ARBA00070406"/>
    </source>
</evidence>
<dbReference type="FunFam" id="1.10.10.10:FF:000056">
    <property type="entry name" value="IclR family transcriptional regulator"/>
    <property type="match status" value="1"/>
</dbReference>
<dbReference type="PROSITE" id="PS51078">
    <property type="entry name" value="ICLR_ED"/>
    <property type="match status" value="1"/>
</dbReference>
<evidence type="ECO:0000259" key="7">
    <source>
        <dbReference type="PROSITE" id="PS51078"/>
    </source>
</evidence>
<dbReference type="SUPFAM" id="SSF55781">
    <property type="entry name" value="GAF domain-like"/>
    <property type="match status" value="1"/>
</dbReference>
<evidence type="ECO:0000259" key="6">
    <source>
        <dbReference type="PROSITE" id="PS51077"/>
    </source>
</evidence>
<dbReference type="InterPro" id="IPR050707">
    <property type="entry name" value="HTH_MetabolicPath_Reg"/>
</dbReference>